<dbReference type="GO" id="GO:0051287">
    <property type="term" value="F:NAD binding"/>
    <property type="evidence" value="ECO:0007669"/>
    <property type="project" value="InterPro"/>
</dbReference>
<dbReference type="InterPro" id="IPR006139">
    <property type="entry name" value="D-isomer_2_OHA_DH_cat_dom"/>
</dbReference>
<evidence type="ECO:0000256" key="3">
    <source>
        <dbReference type="RuleBase" id="RU003719"/>
    </source>
</evidence>
<dbReference type="SUPFAM" id="SSF52283">
    <property type="entry name" value="Formate/glycerate dehydrogenase catalytic domain-like"/>
    <property type="match status" value="1"/>
</dbReference>
<keyword evidence="2 3" id="KW-0560">Oxidoreductase</keyword>
<dbReference type="GO" id="GO:0030267">
    <property type="term" value="F:glyoxylate reductase (NADPH) activity"/>
    <property type="evidence" value="ECO:0007669"/>
    <property type="project" value="TreeGrafter"/>
</dbReference>
<comment type="similarity">
    <text evidence="1 3">Belongs to the D-isomer specific 2-hydroxyacid dehydrogenase family.</text>
</comment>
<dbReference type="EMBL" id="FTOC01000003">
    <property type="protein sequence ID" value="SIS43845.1"/>
    <property type="molecule type" value="Genomic_DNA"/>
</dbReference>
<protein>
    <submittedName>
        <fullName evidence="6">Glyoxylate reductase</fullName>
    </submittedName>
</protein>
<dbReference type="CDD" id="cd05301">
    <property type="entry name" value="GDH"/>
    <property type="match status" value="1"/>
</dbReference>
<dbReference type="Pfam" id="PF02826">
    <property type="entry name" value="2-Hacid_dh_C"/>
    <property type="match status" value="1"/>
</dbReference>
<dbReference type="SUPFAM" id="SSF51735">
    <property type="entry name" value="NAD(P)-binding Rossmann-fold domains"/>
    <property type="match status" value="1"/>
</dbReference>
<dbReference type="PANTHER" id="PTHR10996:SF283">
    <property type="entry name" value="GLYOXYLATE_HYDROXYPYRUVATE REDUCTASE B"/>
    <property type="match status" value="1"/>
</dbReference>
<dbReference type="Pfam" id="PF00389">
    <property type="entry name" value="2-Hacid_dh"/>
    <property type="match status" value="1"/>
</dbReference>
<reference evidence="7" key="1">
    <citation type="submission" date="2017-01" db="EMBL/GenBank/DDBJ databases">
        <authorList>
            <person name="Varghese N."/>
            <person name="Submissions S."/>
        </authorList>
    </citation>
    <scope>NUCLEOTIDE SEQUENCE [LARGE SCALE GENOMIC DNA]</scope>
    <source>
        <strain evidence="7">DSM 23127</strain>
    </source>
</reference>
<organism evidence="6 7">
    <name type="scientific">Salimicrobium flavidum</name>
    <dbReference type="NCBI Taxonomy" id="570947"/>
    <lineage>
        <taxon>Bacteria</taxon>
        <taxon>Bacillati</taxon>
        <taxon>Bacillota</taxon>
        <taxon>Bacilli</taxon>
        <taxon>Bacillales</taxon>
        <taxon>Bacillaceae</taxon>
        <taxon>Salimicrobium</taxon>
    </lineage>
</organism>
<dbReference type="RefSeq" id="WP_076557949.1">
    <property type="nucleotide sequence ID" value="NZ_FTOC01000003.1"/>
</dbReference>
<dbReference type="OrthoDB" id="9805416at2"/>
<name>A0A1N7J3A5_9BACI</name>
<accession>A0A1N7J3A5</accession>
<gene>
    <name evidence="6" type="ORF">SAMN05421687_103297</name>
</gene>
<dbReference type="PROSITE" id="PS00065">
    <property type="entry name" value="D_2_HYDROXYACID_DH_1"/>
    <property type="match status" value="1"/>
</dbReference>
<dbReference type="AlphaFoldDB" id="A0A1N7J3A5"/>
<dbReference type="InterPro" id="IPR050223">
    <property type="entry name" value="D-isomer_2-hydroxyacid_DH"/>
</dbReference>
<dbReference type="InterPro" id="IPR006140">
    <property type="entry name" value="D-isomer_DH_NAD-bd"/>
</dbReference>
<evidence type="ECO:0000259" key="5">
    <source>
        <dbReference type="Pfam" id="PF02826"/>
    </source>
</evidence>
<evidence type="ECO:0000256" key="2">
    <source>
        <dbReference type="ARBA" id="ARBA00023002"/>
    </source>
</evidence>
<dbReference type="Gene3D" id="3.40.50.720">
    <property type="entry name" value="NAD(P)-binding Rossmann-like Domain"/>
    <property type="match status" value="2"/>
</dbReference>
<dbReference type="InterPro" id="IPR029752">
    <property type="entry name" value="D-isomer_DH_CS1"/>
</dbReference>
<dbReference type="GO" id="GO:0016618">
    <property type="term" value="F:hydroxypyruvate reductase [NAD(P)H] activity"/>
    <property type="evidence" value="ECO:0007669"/>
    <property type="project" value="TreeGrafter"/>
</dbReference>
<keyword evidence="7" id="KW-1185">Reference proteome</keyword>
<evidence type="ECO:0000256" key="1">
    <source>
        <dbReference type="ARBA" id="ARBA00005854"/>
    </source>
</evidence>
<proteinExistence type="inferred from homology"/>
<evidence type="ECO:0000313" key="7">
    <source>
        <dbReference type="Proteomes" id="UP000187608"/>
    </source>
</evidence>
<evidence type="ECO:0000313" key="6">
    <source>
        <dbReference type="EMBL" id="SIS43845.1"/>
    </source>
</evidence>
<dbReference type="STRING" id="570947.SAMN05421687_103297"/>
<dbReference type="GO" id="GO:0005829">
    <property type="term" value="C:cytosol"/>
    <property type="evidence" value="ECO:0007669"/>
    <property type="project" value="TreeGrafter"/>
</dbReference>
<dbReference type="PANTHER" id="PTHR10996">
    <property type="entry name" value="2-HYDROXYACID DEHYDROGENASE-RELATED"/>
    <property type="match status" value="1"/>
</dbReference>
<dbReference type="InterPro" id="IPR036291">
    <property type="entry name" value="NAD(P)-bd_dom_sf"/>
</dbReference>
<sequence>MQKPKVYITRPLPEEVVEPYRGKLDIEMYEVDEPIPAERLSAQVKEVDALIPMLSEKLGEEFFRETSAKVVANLAVGFDNIDVEAARKYGVTVTNTPDVLTETTADLTFALMLNTARRITEAEAYIKEDKWKQWSPLQLAGTDVHHKTMGIVGMGRIGEAVAQRAKGFSMDILYHNRSRKTEAEEELGARYVSFDELLEKSDYVVCMTPFTEETRHLFGEETFRKMKRDAYFINTSRGKTVDEEALYQALEKGEIKGCGLDVFEEEPISSSHPLLQMQNVTATPHIGSSSVETRYRMMQLCLDNCIRVLSGEEPITPVT</sequence>
<dbReference type="Proteomes" id="UP000187608">
    <property type="component" value="Unassembled WGS sequence"/>
</dbReference>
<dbReference type="FunFam" id="3.40.50.720:FF:000462">
    <property type="entry name" value="Glyoxylate reductase (NADP+)"/>
    <property type="match status" value="1"/>
</dbReference>
<feature type="domain" description="D-isomer specific 2-hydroxyacid dehydrogenase NAD-binding" evidence="5">
    <location>
        <begin position="109"/>
        <end position="287"/>
    </location>
</feature>
<evidence type="ECO:0000259" key="4">
    <source>
        <dbReference type="Pfam" id="PF00389"/>
    </source>
</evidence>
<feature type="domain" description="D-isomer specific 2-hydroxyacid dehydrogenase catalytic" evidence="4">
    <location>
        <begin position="6"/>
        <end position="318"/>
    </location>
</feature>